<gene>
    <name evidence="1" type="ORF">AOQ71_23285</name>
</gene>
<dbReference type="AlphaFoldDB" id="A0A0R3DJ02"/>
<sequence length="120" mass="12917">MDSIQHLLHSAFDKPDAELIVEPIVVASDHAIAGWTQGDMGGRALLRRKGGEWAIILCSGDALKSVDALVKAAVPEGAAATLEQKLVKAEASLDPRRVAHSRFEGFVMMDETGHHPPQQK</sequence>
<reference evidence="1 2" key="1">
    <citation type="submission" date="2015-09" db="EMBL/GenBank/DDBJ databases">
        <title>Draft Genome Sequence of Bradyrhizobium manausense Strain BR 3351T, a Novel Symbiotic Nitrogen-Fixing Alphaproteobacterium Isolated from Brazilian Amazon Rain Forest.</title>
        <authorList>
            <person name="De Araujo J.L."/>
            <person name="Zilli J.E."/>
        </authorList>
    </citation>
    <scope>NUCLEOTIDE SEQUENCE [LARGE SCALE GENOMIC DNA]</scope>
    <source>
        <strain evidence="1 2">BR3351</strain>
    </source>
</reference>
<evidence type="ECO:0000313" key="1">
    <source>
        <dbReference type="EMBL" id="KRQ07500.1"/>
    </source>
</evidence>
<dbReference type="Proteomes" id="UP000051936">
    <property type="component" value="Unassembled WGS sequence"/>
</dbReference>
<dbReference type="STRING" id="989370.AOQ71_23285"/>
<dbReference type="EMBL" id="LJYG01000097">
    <property type="protein sequence ID" value="KRQ07500.1"/>
    <property type="molecule type" value="Genomic_DNA"/>
</dbReference>
<keyword evidence="2" id="KW-1185">Reference proteome</keyword>
<comment type="caution">
    <text evidence="1">The sequence shown here is derived from an EMBL/GenBank/DDBJ whole genome shotgun (WGS) entry which is preliminary data.</text>
</comment>
<name>A0A0R3DJ02_9BRAD</name>
<proteinExistence type="predicted"/>
<protein>
    <recommendedName>
        <fullName evidence="3">Copper uptake system-associated protein</fullName>
    </recommendedName>
</protein>
<accession>A0A0R3DJ02</accession>
<organism evidence="1 2">
    <name type="scientific">Bradyrhizobium manausense</name>
    <dbReference type="NCBI Taxonomy" id="989370"/>
    <lineage>
        <taxon>Bacteria</taxon>
        <taxon>Pseudomonadati</taxon>
        <taxon>Pseudomonadota</taxon>
        <taxon>Alphaproteobacteria</taxon>
        <taxon>Hyphomicrobiales</taxon>
        <taxon>Nitrobacteraceae</taxon>
        <taxon>Bradyrhizobium</taxon>
    </lineage>
</organism>
<evidence type="ECO:0000313" key="2">
    <source>
        <dbReference type="Proteomes" id="UP000051936"/>
    </source>
</evidence>
<dbReference type="NCBIfam" id="NF033672">
    <property type="entry name" value="mbn_chaper_assoc"/>
    <property type="match status" value="1"/>
</dbReference>
<evidence type="ECO:0008006" key="3">
    <source>
        <dbReference type="Google" id="ProtNLM"/>
    </source>
</evidence>